<dbReference type="GO" id="GO:0004832">
    <property type="term" value="F:valine-tRNA ligase activity"/>
    <property type="evidence" value="ECO:0007669"/>
    <property type="project" value="UniProtKB-EC"/>
</dbReference>
<dbReference type="HAMAP" id="MF_02004">
    <property type="entry name" value="Val_tRNA_synth_type1"/>
    <property type="match status" value="1"/>
</dbReference>
<keyword evidence="3 9" id="KW-0547">Nucleotide-binding</keyword>
<organism evidence="13 14">
    <name type="scientific">Bizionia hallyeonensis</name>
    <dbReference type="NCBI Taxonomy" id="1123757"/>
    <lineage>
        <taxon>Bacteria</taxon>
        <taxon>Pseudomonadati</taxon>
        <taxon>Bacteroidota</taxon>
        <taxon>Flavobacteriia</taxon>
        <taxon>Flavobacteriales</taxon>
        <taxon>Flavobacteriaceae</taxon>
        <taxon>Bizionia</taxon>
    </lineage>
</organism>
<keyword evidence="6 9" id="KW-0175">Coiled coil</keyword>
<evidence type="ECO:0000259" key="12">
    <source>
        <dbReference type="Pfam" id="PF10458"/>
    </source>
</evidence>
<comment type="catalytic activity">
    <reaction evidence="8 9">
        <text>tRNA(Val) + L-valine + ATP = L-valyl-tRNA(Val) + AMP + diphosphate</text>
        <dbReference type="Rhea" id="RHEA:10704"/>
        <dbReference type="Rhea" id="RHEA-COMP:9672"/>
        <dbReference type="Rhea" id="RHEA-COMP:9708"/>
        <dbReference type="ChEBI" id="CHEBI:30616"/>
        <dbReference type="ChEBI" id="CHEBI:33019"/>
        <dbReference type="ChEBI" id="CHEBI:57762"/>
        <dbReference type="ChEBI" id="CHEBI:78442"/>
        <dbReference type="ChEBI" id="CHEBI:78537"/>
        <dbReference type="ChEBI" id="CHEBI:456215"/>
        <dbReference type="EC" id="6.1.1.9"/>
    </reaction>
</comment>
<dbReference type="InterPro" id="IPR010978">
    <property type="entry name" value="tRNA-bd_arm"/>
</dbReference>
<protein>
    <recommendedName>
        <fullName evidence="9">Valine--tRNA ligase</fullName>
        <ecNumber evidence="9">6.1.1.9</ecNumber>
    </recommendedName>
    <alternativeName>
        <fullName evidence="9">Valyl-tRNA synthetase</fullName>
        <shortName evidence="9">ValRS</shortName>
    </alternativeName>
</protein>
<dbReference type="Pfam" id="PF08264">
    <property type="entry name" value="Anticodon_1"/>
    <property type="match status" value="1"/>
</dbReference>
<accession>A0ABW0C850</accession>
<dbReference type="CDD" id="cd07962">
    <property type="entry name" value="Anticodon_Ia_Val"/>
    <property type="match status" value="1"/>
</dbReference>
<dbReference type="InterPro" id="IPR002300">
    <property type="entry name" value="aa-tRNA-synth_Ia"/>
</dbReference>
<feature type="short sequence motif" description="'KMSKS' region" evidence="9">
    <location>
        <begin position="536"/>
        <end position="540"/>
    </location>
</feature>
<name>A0ABW0C850_9FLAO</name>
<dbReference type="InterPro" id="IPR009080">
    <property type="entry name" value="tRNAsynth_Ia_anticodon-bd"/>
</dbReference>
<dbReference type="RefSeq" id="WP_376861777.1">
    <property type="nucleotide sequence ID" value="NZ_JBHSLA010000006.1"/>
</dbReference>
<dbReference type="Pfam" id="PF10458">
    <property type="entry name" value="Val_tRNA-synt_C"/>
    <property type="match status" value="1"/>
</dbReference>
<dbReference type="EMBL" id="JBHSLA010000006">
    <property type="protein sequence ID" value="MFC5196388.1"/>
    <property type="molecule type" value="Genomic_DNA"/>
</dbReference>
<dbReference type="InterPro" id="IPR033705">
    <property type="entry name" value="Anticodon_Ia_Val"/>
</dbReference>
<dbReference type="InterPro" id="IPR013155">
    <property type="entry name" value="M/V/L/I-tRNA-synth_anticd-bd"/>
</dbReference>
<dbReference type="NCBIfam" id="TIGR00422">
    <property type="entry name" value="valS"/>
    <property type="match status" value="1"/>
</dbReference>
<dbReference type="SUPFAM" id="SSF47323">
    <property type="entry name" value="Anticodon-binding domain of a subclass of class I aminoacyl-tRNA synthetases"/>
    <property type="match status" value="1"/>
</dbReference>
<dbReference type="InterPro" id="IPR002303">
    <property type="entry name" value="Valyl-tRNA_ligase"/>
</dbReference>
<evidence type="ECO:0000256" key="3">
    <source>
        <dbReference type="ARBA" id="ARBA00022741"/>
    </source>
</evidence>
<comment type="function">
    <text evidence="9">Catalyzes the attachment of valine to tRNA(Val). As ValRS can inadvertently accommodate and process structurally similar amino acids such as threonine, to avoid such errors, it has a 'posttransfer' editing activity that hydrolyzes mischarged Thr-tRNA(Val) in a tRNA-dependent manner.</text>
</comment>
<feature type="short sequence motif" description="'HIGH' region" evidence="9">
    <location>
        <begin position="43"/>
        <end position="53"/>
    </location>
</feature>
<dbReference type="Gene3D" id="3.90.740.10">
    <property type="entry name" value="Valyl/Leucyl/Isoleucyl-tRNA synthetase, editing domain"/>
    <property type="match status" value="1"/>
</dbReference>
<dbReference type="Pfam" id="PF00133">
    <property type="entry name" value="tRNA-synt_1"/>
    <property type="match status" value="1"/>
</dbReference>
<feature type="domain" description="Aminoacyl-tRNA synthetase class Ia" evidence="10">
    <location>
        <begin position="15"/>
        <end position="574"/>
    </location>
</feature>
<feature type="domain" description="Methionyl/Valyl/Leucyl/Isoleucyl-tRNA synthetase anticodon-binding" evidence="11">
    <location>
        <begin position="618"/>
        <end position="754"/>
    </location>
</feature>
<feature type="domain" description="Valyl-tRNA synthetase tRNA-binding arm" evidence="12">
    <location>
        <begin position="813"/>
        <end position="878"/>
    </location>
</feature>
<evidence type="ECO:0000256" key="2">
    <source>
        <dbReference type="ARBA" id="ARBA00022598"/>
    </source>
</evidence>
<evidence type="ECO:0000259" key="10">
    <source>
        <dbReference type="Pfam" id="PF00133"/>
    </source>
</evidence>
<sequence length="878" mass="100993">MQIPSKYDASQVESKWYDYWMKHNYFHSKPDHREPYTIVIPPPNVTGVLHMGHMLNNTIQDVLIRRARLQGKNACWVPGTDHASIATEAKVVAKLKEQGIDKNDLTRDEFLEHAWDWTHEYGGVILEQLKKLGCSCDWDRTKFTMDDDMSESVIKVFVDLYKKGLIYRGYRMVNWDPEAKTTLSDEEVIHVEQQGNLYYLNYKIEGSDETLTIATTRPETIFGDTAICINPNDERFNHLKGKKAIVPICNRVIPIIEDEYVDVEFGTGCLKVTPAHDENDKNLGDKHNLEVIDIFNDDATLNSFGLHYEGKDRFVVRKEVVKELTANNTLIKTEQHLNKVGTSERTKAVIEPRLSDQWFLKMEDLVKPAIEAVLGEDAEIKLFPKKFENTYRHWMENIRDWNISRQLLWGQQIPAYFYGDGKEDFVVAENMEQALELAKAETNNQQLTTNDLRQDKDALDTWFSSWLWPMSVFDGIRNPENEEIKYYYPTNDLVTGPDILFFWVARMIIAGYEYKDEKPFQNVYLTGLVRDKQRRKMSKSLGNSPDALKLIDDYGADGVRVGLLLSSAAGNDLMFDEALCQQGKGFANKIWNAFRLVKGWEVSDTIPQPESSKIALEWFDAKFQETLVEIEDHFSKYRLSDALMATYKLIWDDFASWLLEIVKPAYQQPIDAKTLQEVHEQFENILKILHPFMPFLTEDIWQYMEARTPENALIVTAWPEQKGINTTLIAEFNFMQDVVSGIRNIRKDKNIPFKDAIGFSVINNDAISKSLDAVIMKLGNLETIEYVDGAVDGALTFRVKSNEYFIPIAGAINVEEEIKKLEDELKYTEGFLKSVQKKLANERFVAGAPEQVITNERNKEADALAKIETLKSSLASLK</sequence>
<keyword evidence="5 9" id="KW-0648">Protein biosynthesis</keyword>
<dbReference type="PRINTS" id="PR00986">
    <property type="entry name" value="TRNASYNTHVAL"/>
</dbReference>
<keyword evidence="1 9" id="KW-0963">Cytoplasm</keyword>
<keyword evidence="2 9" id="KW-0436">Ligase</keyword>
<keyword evidence="14" id="KW-1185">Reference proteome</keyword>
<reference evidence="14" key="1">
    <citation type="journal article" date="2019" name="Int. J. Syst. Evol. Microbiol.">
        <title>The Global Catalogue of Microorganisms (GCM) 10K type strain sequencing project: providing services to taxonomists for standard genome sequencing and annotation.</title>
        <authorList>
            <consortium name="The Broad Institute Genomics Platform"/>
            <consortium name="The Broad Institute Genome Sequencing Center for Infectious Disease"/>
            <person name="Wu L."/>
            <person name="Ma J."/>
        </authorList>
    </citation>
    <scope>NUCLEOTIDE SEQUENCE [LARGE SCALE GENOMIC DNA]</scope>
    <source>
        <strain evidence="14">JCM 17978</strain>
    </source>
</reference>
<dbReference type="Gene3D" id="1.10.287.380">
    <property type="entry name" value="Valyl-tRNA synthetase, C-terminal domain"/>
    <property type="match status" value="1"/>
</dbReference>
<dbReference type="PANTHER" id="PTHR11946">
    <property type="entry name" value="VALYL-TRNA SYNTHETASES"/>
    <property type="match status" value="1"/>
</dbReference>
<keyword evidence="4 9" id="KW-0067">ATP-binding</keyword>
<keyword evidence="7 9" id="KW-0030">Aminoacyl-tRNA synthetase</keyword>
<evidence type="ECO:0000259" key="11">
    <source>
        <dbReference type="Pfam" id="PF08264"/>
    </source>
</evidence>
<dbReference type="InterPro" id="IPR001412">
    <property type="entry name" value="aa-tRNA-synth_I_CS"/>
</dbReference>
<dbReference type="InterPro" id="IPR014729">
    <property type="entry name" value="Rossmann-like_a/b/a_fold"/>
</dbReference>
<dbReference type="InterPro" id="IPR019499">
    <property type="entry name" value="Val-tRNA_synth_tRNA-bd"/>
</dbReference>
<proteinExistence type="inferred from homology"/>
<dbReference type="SUPFAM" id="SSF52374">
    <property type="entry name" value="Nucleotidylyl transferase"/>
    <property type="match status" value="1"/>
</dbReference>
<comment type="domain">
    <text evidence="9">ValRS has two distinct active sites: one for aminoacylation and one for editing. The misactivated threonine is translocated from the active site to the editing site.</text>
</comment>
<comment type="domain">
    <text evidence="9">The C-terminal coiled-coil domain is crucial for aminoacylation activity.</text>
</comment>
<evidence type="ECO:0000256" key="6">
    <source>
        <dbReference type="ARBA" id="ARBA00023054"/>
    </source>
</evidence>
<comment type="subcellular location">
    <subcellularLocation>
        <location evidence="9">Cytoplasm</location>
    </subcellularLocation>
</comment>
<dbReference type="EC" id="6.1.1.9" evidence="9"/>
<dbReference type="PROSITE" id="PS00178">
    <property type="entry name" value="AA_TRNA_LIGASE_I"/>
    <property type="match status" value="1"/>
</dbReference>
<evidence type="ECO:0000256" key="7">
    <source>
        <dbReference type="ARBA" id="ARBA00023146"/>
    </source>
</evidence>
<dbReference type="Gene3D" id="1.10.730.10">
    <property type="entry name" value="Isoleucyl-tRNA Synthetase, Domain 1"/>
    <property type="match status" value="1"/>
</dbReference>
<evidence type="ECO:0000313" key="13">
    <source>
        <dbReference type="EMBL" id="MFC5196388.1"/>
    </source>
</evidence>
<comment type="caution">
    <text evidence="13">The sequence shown here is derived from an EMBL/GenBank/DDBJ whole genome shotgun (WGS) entry which is preliminary data.</text>
</comment>
<dbReference type="Gene3D" id="3.40.50.620">
    <property type="entry name" value="HUPs"/>
    <property type="match status" value="2"/>
</dbReference>
<evidence type="ECO:0000313" key="14">
    <source>
        <dbReference type="Proteomes" id="UP001596162"/>
    </source>
</evidence>
<dbReference type="InterPro" id="IPR009008">
    <property type="entry name" value="Val/Leu/Ile-tRNA-synth_edit"/>
</dbReference>
<gene>
    <name evidence="9" type="primary">valS</name>
    <name evidence="13" type="ORF">ACFPH8_13695</name>
</gene>
<evidence type="ECO:0000256" key="8">
    <source>
        <dbReference type="ARBA" id="ARBA00047552"/>
    </source>
</evidence>
<evidence type="ECO:0000256" key="1">
    <source>
        <dbReference type="ARBA" id="ARBA00022490"/>
    </source>
</evidence>
<evidence type="ECO:0000256" key="4">
    <source>
        <dbReference type="ARBA" id="ARBA00022840"/>
    </source>
</evidence>
<comment type="subunit">
    <text evidence="9">Monomer.</text>
</comment>
<dbReference type="NCBIfam" id="NF004349">
    <property type="entry name" value="PRK05729.1"/>
    <property type="match status" value="1"/>
</dbReference>
<feature type="binding site" evidence="9">
    <location>
        <position position="539"/>
    </location>
    <ligand>
        <name>ATP</name>
        <dbReference type="ChEBI" id="CHEBI:30616"/>
    </ligand>
</feature>
<evidence type="ECO:0000256" key="9">
    <source>
        <dbReference type="HAMAP-Rule" id="MF_02004"/>
    </source>
</evidence>
<dbReference type="CDD" id="cd00817">
    <property type="entry name" value="ValRS_core"/>
    <property type="match status" value="1"/>
</dbReference>
<dbReference type="Proteomes" id="UP001596162">
    <property type="component" value="Unassembled WGS sequence"/>
</dbReference>
<dbReference type="SUPFAM" id="SSF50677">
    <property type="entry name" value="ValRS/IleRS/LeuRS editing domain"/>
    <property type="match status" value="1"/>
</dbReference>
<comment type="similarity">
    <text evidence="9">Belongs to the class-I aminoacyl-tRNA synthetase family. ValS type 1 subfamily.</text>
</comment>
<evidence type="ECO:0000256" key="5">
    <source>
        <dbReference type="ARBA" id="ARBA00022917"/>
    </source>
</evidence>
<dbReference type="InterPro" id="IPR037118">
    <property type="entry name" value="Val-tRNA_synth_C_sf"/>
</dbReference>
<dbReference type="PANTHER" id="PTHR11946:SF109">
    <property type="entry name" value="VALINE--TRNA LIGASE"/>
    <property type="match status" value="1"/>
</dbReference>
<dbReference type="SUPFAM" id="SSF46589">
    <property type="entry name" value="tRNA-binding arm"/>
    <property type="match status" value="1"/>
</dbReference>